<protein>
    <submittedName>
        <fullName evidence="2">Uncharacterized protein</fullName>
    </submittedName>
</protein>
<feature type="compositionally biased region" description="Polar residues" evidence="1">
    <location>
        <begin position="8"/>
        <end position="25"/>
    </location>
</feature>
<reference evidence="2 3" key="1">
    <citation type="journal article" date="2019" name="Int. J. Syst. Evol. Microbiol.">
        <title>The Global Catalogue of Microorganisms (GCM) 10K type strain sequencing project: providing services to taxonomists for standard genome sequencing and annotation.</title>
        <authorList>
            <consortium name="The Broad Institute Genomics Platform"/>
            <consortium name="The Broad Institute Genome Sequencing Center for Infectious Disease"/>
            <person name="Wu L."/>
            <person name="Ma J."/>
        </authorList>
    </citation>
    <scope>NUCLEOTIDE SEQUENCE [LARGE SCALE GENOMIC DNA]</scope>
    <source>
        <strain evidence="2 3">JCM 6486</strain>
    </source>
</reference>
<gene>
    <name evidence="2" type="ORF">GCM10008917_11300</name>
</gene>
<organism evidence="2 3">
    <name type="scientific">Paraclostridium tenue</name>
    <dbReference type="NCBI Taxonomy" id="1737"/>
    <lineage>
        <taxon>Bacteria</taxon>
        <taxon>Bacillati</taxon>
        <taxon>Bacillota</taxon>
        <taxon>Clostridia</taxon>
        <taxon>Peptostreptococcales</taxon>
        <taxon>Peptostreptococcaceae</taxon>
        <taxon>Paraclostridium</taxon>
    </lineage>
</organism>
<comment type="caution">
    <text evidence="2">The sequence shown here is derived from an EMBL/GenBank/DDBJ whole genome shotgun (WGS) entry which is preliminary data.</text>
</comment>
<feature type="region of interest" description="Disordered" evidence="1">
    <location>
        <begin position="1"/>
        <end position="58"/>
    </location>
</feature>
<evidence type="ECO:0000256" key="1">
    <source>
        <dbReference type="SAM" id="MobiDB-lite"/>
    </source>
</evidence>
<keyword evidence="3" id="KW-1185">Reference proteome</keyword>
<dbReference type="EMBL" id="BAAACP010000005">
    <property type="protein sequence ID" value="GAA0863137.1"/>
    <property type="molecule type" value="Genomic_DNA"/>
</dbReference>
<accession>A0ABN1M1X3</accession>
<evidence type="ECO:0000313" key="3">
    <source>
        <dbReference type="Proteomes" id="UP001400965"/>
    </source>
</evidence>
<evidence type="ECO:0000313" key="2">
    <source>
        <dbReference type="EMBL" id="GAA0863137.1"/>
    </source>
</evidence>
<dbReference type="RefSeq" id="WP_346043661.1">
    <property type="nucleotide sequence ID" value="NZ_BAAACP010000005.1"/>
</dbReference>
<sequence>MNKKSKTETNNQWASGINSLTSKTGIKQKDENDNQWTSTLKKSPEIYSKNCHPEKHNK</sequence>
<proteinExistence type="predicted"/>
<dbReference type="Proteomes" id="UP001400965">
    <property type="component" value="Unassembled WGS sequence"/>
</dbReference>
<name>A0ABN1M1X3_9FIRM</name>